<feature type="domain" description="HTH marR-type" evidence="4">
    <location>
        <begin position="15"/>
        <end position="145"/>
    </location>
</feature>
<keyword evidence="2 5" id="KW-0238">DNA-binding</keyword>
<proteinExistence type="predicted"/>
<dbReference type="Gene3D" id="1.10.10.10">
    <property type="entry name" value="Winged helix-like DNA-binding domain superfamily/Winged helix DNA-binding domain"/>
    <property type="match status" value="1"/>
</dbReference>
<dbReference type="EMBL" id="SLWS01000003">
    <property type="protein sequence ID" value="TCO60746.1"/>
    <property type="molecule type" value="Genomic_DNA"/>
</dbReference>
<dbReference type="InterPro" id="IPR000835">
    <property type="entry name" value="HTH_MarR-typ"/>
</dbReference>
<dbReference type="InterPro" id="IPR039422">
    <property type="entry name" value="MarR/SlyA-like"/>
</dbReference>
<evidence type="ECO:0000256" key="3">
    <source>
        <dbReference type="ARBA" id="ARBA00023163"/>
    </source>
</evidence>
<dbReference type="SUPFAM" id="SSF46785">
    <property type="entry name" value="Winged helix' DNA-binding domain"/>
    <property type="match status" value="1"/>
</dbReference>
<dbReference type="GO" id="GO:0003700">
    <property type="term" value="F:DNA-binding transcription factor activity"/>
    <property type="evidence" value="ECO:0007669"/>
    <property type="project" value="InterPro"/>
</dbReference>
<sequence length="145" mass="16134">MSDRGTTNRPGTTVTDPLTQLLTRAVRTVTTQVENVLKPEGLTLDQWLVIEALTGRRGLTMAELADRTTATGPTLTRVVDRLVTTAAVYREVDPNDRRKVRVYLSPRGRSTHKRIAVKVREIERALLDRTGDPAAALEALAHWTH</sequence>
<dbReference type="SMART" id="SM00347">
    <property type="entry name" value="HTH_MARR"/>
    <property type="match status" value="1"/>
</dbReference>
<dbReference type="GO" id="GO:0006950">
    <property type="term" value="P:response to stress"/>
    <property type="evidence" value="ECO:0007669"/>
    <property type="project" value="TreeGrafter"/>
</dbReference>
<evidence type="ECO:0000313" key="6">
    <source>
        <dbReference type="Proteomes" id="UP000295680"/>
    </source>
</evidence>
<protein>
    <submittedName>
        <fullName evidence="5">DNA-binding MarR family transcriptional regulator</fullName>
    </submittedName>
</protein>
<keyword evidence="3" id="KW-0804">Transcription</keyword>
<dbReference type="AlphaFoldDB" id="A0A4R2JU08"/>
<evidence type="ECO:0000313" key="5">
    <source>
        <dbReference type="EMBL" id="TCO60746.1"/>
    </source>
</evidence>
<dbReference type="PANTHER" id="PTHR33164:SF64">
    <property type="entry name" value="TRANSCRIPTIONAL REGULATOR SLYA"/>
    <property type="match status" value="1"/>
</dbReference>
<dbReference type="InterPro" id="IPR036390">
    <property type="entry name" value="WH_DNA-bd_sf"/>
</dbReference>
<dbReference type="Pfam" id="PF12802">
    <property type="entry name" value="MarR_2"/>
    <property type="match status" value="1"/>
</dbReference>
<evidence type="ECO:0000256" key="1">
    <source>
        <dbReference type="ARBA" id="ARBA00023015"/>
    </source>
</evidence>
<keyword evidence="1" id="KW-0805">Transcription regulation</keyword>
<dbReference type="OrthoDB" id="4629660at2"/>
<dbReference type="InterPro" id="IPR036388">
    <property type="entry name" value="WH-like_DNA-bd_sf"/>
</dbReference>
<evidence type="ECO:0000256" key="2">
    <source>
        <dbReference type="ARBA" id="ARBA00023125"/>
    </source>
</evidence>
<evidence type="ECO:0000259" key="4">
    <source>
        <dbReference type="PROSITE" id="PS50995"/>
    </source>
</evidence>
<comment type="caution">
    <text evidence="5">The sequence shown here is derived from an EMBL/GenBank/DDBJ whole genome shotgun (WGS) entry which is preliminary data.</text>
</comment>
<dbReference type="PROSITE" id="PS50995">
    <property type="entry name" value="HTH_MARR_2"/>
    <property type="match status" value="1"/>
</dbReference>
<keyword evidence="6" id="KW-1185">Reference proteome</keyword>
<name>A0A4R2JU08_9PSEU</name>
<gene>
    <name evidence="5" type="ORF">EV192_103321</name>
</gene>
<reference evidence="5 6" key="1">
    <citation type="submission" date="2019-03" db="EMBL/GenBank/DDBJ databases">
        <title>Genomic Encyclopedia of Type Strains, Phase IV (KMG-IV): sequencing the most valuable type-strain genomes for metagenomic binning, comparative biology and taxonomic classification.</title>
        <authorList>
            <person name="Goeker M."/>
        </authorList>
    </citation>
    <scope>NUCLEOTIDE SEQUENCE [LARGE SCALE GENOMIC DNA]</scope>
    <source>
        <strain evidence="5 6">DSM 45934</strain>
    </source>
</reference>
<organism evidence="5 6">
    <name type="scientific">Actinocrispum wychmicini</name>
    <dbReference type="NCBI Taxonomy" id="1213861"/>
    <lineage>
        <taxon>Bacteria</taxon>
        <taxon>Bacillati</taxon>
        <taxon>Actinomycetota</taxon>
        <taxon>Actinomycetes</taxon>
        <taxon>Pseudonocardiales</taxon>
        <taxon>Pseudonocardiaceae</taxon>
        <taxon>Actinocrispum</taxon>
    </lineage>
</organism>
<dbReference type="Proteomes" id="UP000295680">
    <property type="component" value="Unassembled WGS sequence"/>
</dbReference>
<accession>A0A4R2JU08</accession>
<dbReference type="GO" id="GO:0003677">
    <property type="term" value="F:DNA binding"/>
    <property type="evidence" value="ECO:0007669"/>
    <property type="project" value="UniProtKB-KW"/>
</dbReference>
<dbReference type="RefSeq" id="WP_132115955.1">
    <property type="nucleotide sequence ID" value="NZ_SLWS01000003.1"/>
</dbReference>
<dbReference type="PANTHER" id="PTHR33164">
    <property type="entry name" value="TRANSCRIPTIONAL REGULATOR, MARR FAMILY"/>
    <property type="match status" value="1"/>
</dbReference>